<evidence type="ECO:0000313" key="1">
    <source>
        <dbReference type="EMBL" id="KAB2582744.1"/>
    </source>
</evidence>
<protein>
    <submittedName>
        <fullName evidence="1">Uncharacterized protein</fullName>
    </submittedName>
</protein>
<name>A0A5N5E3L0_RHOER</name>
<sequence length="69" mass="7562">MNEMCTATADHTEFSPVAVKSFVDYGEFLNVAATLGMDAEWVRGIRTRIHAGRSIIRPKRITNGCFGGS</sequence>
<accession>A0A5N5E3L0</accession>
<reference evidence="1 2" key="1">
    <citation type="journal article" date="2017" name="Poromechanics V (2013)">
        <title>Genomic Characterization of the Arsenic-Tolerant Actinobacterium, &lt;i&gt;Rhodococcus erythropolis&lt;/i&gt; S43.</title>
        <authorList>
            <person name="Retamal-Morales G."/>
            <person name="Mehnert M."/>
            <person name="Schwabe R."/>
            <person name="Tischler D."/>
            <person name="Schloemann M."/>
            <person name="Levican G.J."/>
        </authorList>
    </citation>
    <scope>NUCLEOTIDE SEQUENCE [LARGE SCALE GENOMIC DNA]</scope>
    <source>
        <strain evidence="1 2">S43</strain>
    </source>
</reference>
<evidence type="ECO:0000313" key="2">
    <source>
        <dbReference type="Proteomes" id="UP000325576"/>
    </source>
</evidence>
<comment type="caution">
    <text evidence="1">The sequence shown here is derived from an EMBL/GenBank/DDBJ whole genome shotgun (WGS) entry which is preliminary data.</text>
</comment>
<gene>
    <name evidence="1" type="ORF">BS297_24130</name>
</gene>
<dbReference type="Proteomes" id="UP000325576">
    <property type="component" value="Unassembled WGS sequence"/>
</dbReference>
<dbReference type="EMBL" id="MRBO01000644">
    <property type="protein sequence ID" value="KAB2582744.1"/>
    <property type="molecule type" value="Genomic_DNA"/>
</dbReference>
<proteinExistence type="predicted"/>
<dbReference type="AlphaFoldDB" id="A0A5N5E3L0"/>
<organism evidence="1 2">
    <name type="scientific">Rhodococcus erythropolis</name>
    <name type="common">Arthrobacter picolinophilus</name>
    <dbReference type="NCBI Taxonomy" id="1833"/>
    <lineage>
        <taxon>Bacteria</taxon>
        <taxon>Bacillati</taxon>
        <taxon>Actinomycetota</taxon>
        <taxon>Actinomycetes</taxon>
        <taxon>Mycobacteriales</taxon>
        <taxon>Nocardiaceae</taxon>
        <taxon>Rhodococcus</taxon>
        <taxon>Rhodococcus erythropolis group</taxon>
    </lineage>
</organism>